<name>K8NZ39_9BRAD</name>
<dbReference type="Proteomes" id="UP000001096">
    <property type="component" value="Unassembled WGS sequence"/>
</dbReference>
<proteinExistence type="predicted"/>
<protein>
    <recommendedName>
        <fullName evidence="4">Thymidylate synthase</fullName>
    </recommendedName>
</protein>
<evidence type="ECO:0008006" key="4">
    <source>
        <dbReference type="Google" id="ProtNLM"/>
    </source>
</evidence>
<evidence type="ECO:0000313" key="3">
    <source>
        <dbReference type="Proteomes" id="UP000001096"/>
    </source>
</evidence>
<feature type="compositionally biased region" description="Low complexity" evidence="1">
    <location>
        <begin position="273"/>
        <end position="284"/>
    </location>
</feature>
<accession>K8NZ39</accession>
<organism evidence="2 3">
    <name type="scientific">Afipia broomeae ATCC 49717</name>
    <dbReference type="NCBI Taxonomy" id="883078"/>
    <lineage>
        <taxon>Bacteria</taxon>
        <taxon>Pseudomonadati</taxon>
        <taxon>Pseudomonadota</taxon>
        <taxon>Alphaproteobacteria</taxon>
        <taxon>Hyphomicrobiales</taxon>
        <taxon>Nitrobacteraceae</taxon>
        <taxon>Afipia</taxon>
    </lineage>
</organism>
<sequence length="284" mass="31133">MSKSNSHADEPTIIADTNLSRAWARLFLQIFDSRRTELSPLTLSLTGFDADGGAAETTSVRGALDQTLKLKNKISVDTVAFTIFPDRLWKIARGDRSRLFSLYTGAFPRYVAMNRAANGRGLYFERMTNFSKAVPCDGNQLEFILSRYNERAGVRDTMLQVAIFDPARDHIKTARLGFPCLQHLSFVPTKEGLVVNAFYATQYVFDKAYGNYLGLARLGAFMAHEMDLPLARLNVTVGVAKLDGVRKTDASLAPLIAVARAAVEPPPVPSKSPRPSVSARGASA</sequence>
<gene>
    <name evidence="2" type="ORF">HMPREF9695_04376</name>
</gene>
<keyword evidence="3" id="KW-1185">Reference proteome</keyword>
<evidence type="ECO:0000313" key="2">
    <source>
        <dbReference type="EMBL" id="EKS34466.1"/>
    </source>
</evidence>
<dbReference type="AlphaFoldDB" id="K8NZ39"/>
<dbReference type="EMBL" id="AGWX01000005">
    <property type="protein sequence ID" value="EKS34466.1"/>
    <property type="molecule type" value="Genomic_DNA"/>
</dbReference>
<comment type="caution">
    <text evidence="2">The sequence shown here is derived from an EMBL/GenBank/DDBJ whole genome shotgun (WGS) entry which is preliminary data.</text>
</comment>
<dbReference type="PATRIC" id="fig|883078.3.peg.4519"/>
<feature type="region of interest" description="Disordered" evidence="1">
    <location>
        <begin position="264"/>
        <end position="284"/>
    </location>
</feature>
<reference evidence="2 3" key="1">
    <citation type="submission" date="2012-04" db="EMBL/GenBank/DDBJ databases">
        <title>The Genome Sequence of Afipia broomeae ATCC 49717.</title>
        <authorList>
            <consortium name="The Broad Institute Genome Sequencing Platform"/>
            <person name="Earl A."/>
            <person name="Ward D."/>
            <person name="Feldgarden M."/>
            <person name="Gevers D."/>
            <person name="Huys G."/>
            <person name="Walker B."/>
            <person name="Young S.K."/>
            <person name="Zeng Q."/>
            <person name="Gargeya S."/>
            <person name="Fitzgerald M."/>
            <person name="Haas B."/>
            <person name="Abouelleil A."/>
            <person name="Alvarado L."/>
            <person name="Arachchi H.M."/>
            <person name="Berlin A."/>
            <person name="Chapman S.B."/>
            <person name="Goldberg J."/>
            <person name="Griggs A."/>
            <person name="Gujja S."/>
            <person name="Hansen M."/>
            <person name="Howarth C."/>
            <person name="Imamovic A."/>
            <person name="Larimer J."/>
            <person name="McCowen C."/>
            <person name="Montmayeur A."/>
            <person name="Murphy C."/>
            <person name="Neiman D."/>
            <person name="Pearson M."/>
            <person name="Priest M."/>
            <person name="Roberts A."/>
            <person name="Saif S."/>
            <person name="Shea T."/>
            <person name="Sisk P."/>
            <person name="Sykes S."/>
            <person name="Wortman J."/>
            <person name="Nusbaum C."/>
            <person name="Birren B."/>
        </authorList>
    </citation>
    <scope>NUCLEOTIDE SEQUENCE [LARGE SCALE GENOMIC DNA]</scope>
    <source>
        <strain evidence="2 3">ATCC 49717</strain>
    </source>
</reference>
<dbReference type="HOGENOM" id="CLU_086655_0_0_5"/>
<evidence type="ECO:0000256" key="1">
    <source>
        <dbReference type="SAM" id="MobiDB-lite"/>
    </source>
</evidence>
<dbReference type="eggNOG" id="COG0181">
    <property type="taxonomic scope" value="Bacteria"/>
</dbReference>
<dbReference type="RefSeq" id="WP_006023076.1">
    <property type="nucleotide sequence ID" value="NZ_KB375284.1"/>
</dbReference>